<sequence length="238" mass="26265">MNFEPELYAKLSSKPYEAALEVCAKVDNNVSNTEAGRKNNASLLFEAGKILNSLITNNLIQSNLSLPPVKDGKPENLASFYSYIEDLHRNLKSRSALIEALEVEAELDRLLLNSVDSKSGFELMSGDLDKIPKVLDELEQVIADSAELSEDHKIRISKRIEELRKEIGKKITTLDSLYCLGIDLIFTGQKYGPSAVIIAKLGNYLFSTAVRINAQAEGLATGDIPHLTNEQISNNLID</sequence>
<evidence type="ECO:0000313" key="1">
    <source>
        <dbReference type="EMBL" id="RMN11744.1"/>
    </source>
</evidence>
<protein>
    <submittedName>
        <fullName evidence="1">Uncharacterized protein</fullName>
    </submittedName>
</protein>
<gene>
    <name evidence="1" type="ORF">ALQ65_200202</name>
</gene>
<dbReference type="Proteomes" id="UP000271468">
    <property type="component" value="Unassembled WGS sequence"/>
</dbReference>
<reference evidence="1 2" key="1">
    <citation type="submission" date="2018-08" db="EMBL/GenBank/DDBJ databases">
        <title>Recombination of ecologically and evolutionarily significant loci maintains genetic cohesion in the Pseudomonas syringae species complex.</title>
        <authorList>
            <person name="Dillon M."/>
            <person name="Thakur S."/>
            <person name="Almeida R.N.D."/>
            <person name="Weir B.S."/>
            <person name="Guttman D.S."/>
        </authorList>
    </citation>
    <scope>NUCLEOTIDE SEQUENCE [LARGE SCALE GENOMIC DNA]</scope>
    <source>
        <strain evidence="1 2">ICMP 12341</strain>
    </source>
</reference>
<dbReference type="AlphaFoldDB" id="A0A3M3JLR5"/>
<accession>A0A3M3JLR5</accession>
<proteinExistence type="predicted"/>
<evidence type="ECO:0000313" key="2">
    <source>
        <dbReference type="Proteomes" id="UP000271468"/>
    </source>
</evidence>
<organism evidence="1 2">
    <name type="scientific">Pseudomonas syringae pv. coriandricola</name>
    <dbReference type="NCBI Taxonomy" id="264453"/>
    <lineage>
        <taxon>Bacteria</taxon>
        <taxon>Pseudomonadati</taxon>
        <taxon>Pseudomonadota</taxon>
        <taxon>Gammaproteobacteria</taxon>
        <taxon>Pseudomonadales</taxon>
        <taxon>Pseudomonadaceae</taxon>
        <taxon>Pseudomonas</taxon>
    </lineage>
</organism>
<dbReference type="RefSeq" id="WP_054086367.1">
    <property type="nucleotide sequence ID" value="NZ_LJPZ01000054.1"/>
</dbReference>
<dbReference type="EMBL" id="RBOV01000179">
    <property type="protein sequence ID" value="RMN11744.1"/>
    <property type="molecule type" value="Genomic_DNA"/>
</dbReference>
<name>A0A3M3JLR5_9PSED</name>
<comment type="caution">
    <text evidence="1">The sequence shown here is derived from an EMBL/GenBank/DDBJ whole genome shotgun (WGS) entry which is preliminary data.</text>
</comment>